<evidence type="ECO:0000313" key="1">
    <source>
        <dbReference type="EMBL" id="SMX33411.1"/>
    </source>
</evidence>
<dbReference type="Proteomes" id="UP000202922">
    <property type="component" value="Unassembled WGS sequence"/>
</dbReference>
<dbReference type="AlphaFoldDB" id="A0A238JRZ1"/>
<gene>
    <name evidence="1" type="ORF">COL8621_01018</name>
</gene>
<proteinExistence type="predicted"/>
<keyword evidence="2" id="KW-1185">Reference proteome</keyword>
<accession>A0A238JRZ1</accession>
<organism evidence="1 2">
    <name type="scientific">Actibacterium lipolyticum</name>
    <dbReference type="NCBI Taxonomy" id="1524263"/>
    <lineage>
        <taxon>Bacteria</taxon>
        <taxon>Pseudomonadati</taxon>
        <taxon>Pseudomonadota</taxon>
        <taxon>Alphaproteobacteria</taxon>
        <taxon>Rhodobacterales</taxon>
        <taxon>Roseobacteraceae</taxon>
        <taxon>Actibacterium</taxon>
    </lineage>
</organism>
<reference evidence="2" key="1">
    <citation type="submission" date="2017-05" db="EMBL/GenBank/DDBJ databases">
        <authorList>
            <person name="Rodrigo-Torres L."/>
            <person name="Arahal R. D."/>
            <person name="Lucena T."/>
        </authorList>
    </citation>
    <scope>NUCLEOTIDE SEQUENCE [LARGE SCALE GENOMIC DNA]</scope>
    <source>
        <strain evidence="2">CECT 8621</strain>
    </source>
</reference>
<sequence length="181" mass="18937">MAKLIAKPALETGMPFAAGDAQLSMPDLGCLTSIAPFDGALAAVAASLMAAHGLGFPEPSKMTVAENAQCIWWGRGQAMLVGPAVDDGLAKHAALTDQSDGWVAFLLDGAGSTEVLSRLTPIDMRLSVFPDGHTARTQLGHMMASITRTGAQQFRIMVFRSMVQTALHELQGAMKAVAAQS</sequence>
<dbReference type="EMBL" id="FXYE01000001">
    <property type="protein sequence ID" value="SMX33411.1"/>
    <property type="molecule type" value="Genomic_DNA"/>
</dbReference>
<dbReference type="SUPFAM" id="SSF103025">
    <property type="entry name" value="Folate-binding domain"/>
    <property type="match status" value="1"/>
</dbReference>
<dbReference type="Gene3D" id="3.30.1360.120">
    <property type="entry name" value="Probable tRNA modification gtpase trme, domain 1"/>
    <property type="match status" value="1"/>
</dbReference>
<protein>
    <submittedName>
        <fullName evidence="1">Sarcosine oxidase, gamma subunit family</fullName>
    </submittedName>
</protein>
<evidence type="ECO:0000313" key="2">
    <source>
        <dbReference type="Proteomes" id="UP000202922"/>
    </source>
</evidence>
<dbReference type="RefSeq" id="WP_235823740.1">
    <property type="nucleotide sequence ID" value="NZ_FXYE01000001.1"/>
</dbReference>
<name>A0A238JRZ1_9RHOB</name>
<dbReference type="InterPro" id="IPR027266">
    <property type="entry name" value="TrmE/GcvT-like"/>
</dbReference>